<organism evidence="2 3">
    <name type="scientific">Pleionea litopenaei</name>
    <dbReference type="NCBI Taxonomy" id="3070815"/>
    <lineage>
        <taxon>Bacteria</taxon>
        <taxon>Pseudomonadati</taxon>
        <taxon>Pseudomonadota</taxon>
        <taxon>Gammaproteobacteria</taxon>
        <taxon>Oceanospirillales</taxon>
        <taxon>Pleioneaceae</taxon>
        <taxon>Pleionea</taxon>
    </lineage>
</organism>
<feature type="transmembrane region" description="Helical" evidence="1">
    <location>
        <begin position="12"/>
        <end position="36"/>
    </location>
</feature>
<evidence type="ECO:0000313" key="3">
    <source>
        <dbReference type="Proteomes" id="UP001239782"/>
    </source>
</evidence>
<dbReference type="KEGG" id="plei:Q9312_12005"/>
<dbReference type="AlphaFoldDB" id="A0AA51RQV8"/>
<sequence>MLNAVKFKAQLGFTLIEIIVTIAVLAVAFTTLVVVFNPAVTQASSPIVDLRAAEIGQAYLEEILGKRFDENSINGSTQRCGDGTAAACSTSLQSDGEARPNFDDVDDFNGLTESPVNALGNAKTEYANYSVSITVSYDGASLGLANNEAKRIDVAVQRSNGSIFNFSAYKTNF</sequence>
<proteinExistence type="predicted"/>
<evidence type="ECO:0000313" key="2">
    <source>
        <dbReference type="EMBL" id="WMS85941.1"/>
    </source>
</evidence>
<protein>
    <submittedName>
        <fullName evidence="2">Type II secretion system protein</fullName>
    </submittedName>
</protein>
<name>A0AA51RQV8_9GAMM</name>
<dbReference type="Proteomes" id="UP001239782">
    <property type="component" value="Chromosome"/>
</dbReference>
<dbReference type="InterPro" id="IPR012902">
    <property type="entry name" value="N_methyl_site"/>
</dbReference>
<dbReference type="EMBL" id="CP133548">
    <property type="protein sequence ID" value="WMS85941.1"/>
    <property type="molecule type" value="Genomic_DNA"/>
</dbReference>
<keyword evidence="1" id="KW-1133">Transmembrane helix</keyword>
<keyword evidence="1" id="KW-0812">Transmembrane</keyword>
<gene>
    <name evidence="2" type="ORF">Q9312_12005</name>
</gene>
<dbReference type="NCBIfam" id="TIGR02532">
    <property type="entry name" value="IV_pilin_GFxxxE"/>
    <property type="match status" value="1"/>
</dbReference>
<reference evidence="2 3" key="1">
    <citation type="submission" date="2023-08" db="EMBL/GenBank/DDBJ databases">
        <title>Pleionea litopenaei sp. nov., isolated from stomach of juvenile Litopenaeus vannamei.</title>
        <authorList>
            <person name="Rho A.M."/>
            <person name="Hwang C.Y."/>
        </authorList>
    </citation>
    <scope>NUCLEOTIDE SEQUENCE [LARGE SCALE GENOMIC DNA]</scope>
    <source>
        <strain evidence="2 3">HL-JVS1</strain>
    </source>
</reference>
<keyword evidence="3" id="KW-1185">Reference proteome</keyword>
<dbReference type="Pfam" id="PF07963">
    <property type="entry name" value="N_methyl"/>
    <property type="match status" value="1"/>
</dbReference>
<accession>A0AA51RQV8</accession>
<dbReference type="RefSeq" id="WP_309201093.1">
    <property type="nucleotide sequence ID" value="NZ_CP133548.1"/>
</dbReference>
<evidence type="ECO:0000256" key="1">
    <source>
        <dbReference type="SAM" id="Phobius"/>
    </source>
</evidence>
<keyword evidence="1" id="KW-0472">Membrane</keyword>